<dbReference type="InParanoid" id="Q23609"/>
<dbReference type="WormBase" id="ZK816.3">
    <property type="protein sequence ID" value="CE53555"/>
    <property type="gene ID" value="WBGene00022826"/>
</dbReference>
<proteinExistence type="predicted"/>
<evidence type="ECO:0000313" key="1">
    <source>
        <dbReference type="EMBL" id="CCD69239.2"/>
    </source>
</evidence>
<name>Q23609_CAEEL</name>
<keyword evidence="2" id="KW-1185">Reference proteome</keyword>
<dbReference type="Bgee" id="WBGene00022826">
    <property type="expression patterns" value="Expressed in multicellular organism and 1 other cell type or tissue"/>
</dbReference>
<sequence length="23" mass="2536">MPVNSVLCHFSSDFSLGLILQDI</sequence>
<accession>Q23609</accession>
<dbReference type="AlphaFoldDB" id="Q23609"/>
<dbReference type="Proteomes" id="UP000001940">
    <property type="component" value="Chromosome X"/>
</dbReference>
<protein>
    <submittedName>
        <fullName evidence="1">Uncharacterized protein</fullName>
    </submittedName>
</protein>
<evidence type="ECO:0000313" key="3">
    <source>
        <dbReference type="WormBase" id="ZK816.3"/>
    </source>
</evidence>
<organism evidence="1 2">
    <name type="scientific">Caenorhabditis elegans</name>
    <dbReference type="NCBI Taxonomy" id="6239"/>
    <lineage>
        <taxon>Eukaryota</taxon>
        <taxon>Metazoa</taxon>
        <taxon>Ecdysozoa</taxon>
        <taxon>Nematoda</taxon>
        <taxon>Chromadorea</taxon>
        <taxon>Rhabditida</taxon>
        <taxon>Rhabditina</taxon>
        <taxon>Rhabditomorpha</taxon>
        <taxon>Rhabditoidea</taxon>
        <taxon>Rhabditidae</taxon>
        <taxon>Peloderinae</taxon>
        <taxon>Caenorhabditis</taxon>
    </lineage>
</organism>
<gene>
    <name evidence="1" type="ORF">CELE_ZK816.3</name>
    <name evidence="1 3" type="ORF">ZK816.3</name>
</gene>
<dbReference type="PIR" id="T29601">
    <property type="entry name" value="T29601"/>
</dbReference>
<dbReference type="UCSC" id="ZK816.3">
    <property type="organism name" value="c. elegans"/>
</dbReference>
<dbReference type="AGR" id="WB:WBGene00022826"/>
<evidence type="ECO:0000313" key="2">
    <source>
        <dbReference type="Proteomes" id="UP000001940"/>
    </source>
</evidence>
<dbReference type="HOGENOM" id="CLU_2471113_0_0_1"/>
<dbReference type="EMBL" id="BX284606">
    <property type="protein sequence ID" value="CCD69239.2"/>
    <property type="molecule type" value="Genomic_DNA"/>
</dbReference>
<reference evidence="1 2" key="1">
    <citation type="journal article" date="1998" name="Science">
        <title>Genome sequence of the nematode C. elegans: a platform for investigating biology.</title>
        <authorList>
            <consortium name="The C. elegans sequencing consortium"/>
            <person name="Sulson J.E."/>
            <person name="Waterston R."/>
        </authorList>
    </citation>
    <scope>NUCLEOTIDE SEQUENCE [LARGE SCALE GENOMIC DNA]</scope>
    <source>
        <strain evidence="1 2">Bristol N2</strain>
    </source>
</reference>